<organism evidence="1 2">
    <name type="scientific">Metallosphaera cuprina (strain Ar-4)</name>
    <dbReference type="NCBI Taxonomy" id="1006006"/>
    <lineage>
        <taxon>Archaea</taxon>
        <taxon>Thermoproteota</taxon>
        <taxon>Thermoprotei</taxon>
        <taxon>Sulfolobales</taxon>
        <taxon>Sulfolobaceae</taxon>
        <taxon>Metallosphaera</taxon>
    </lineage>
</organism>
<keyword evidence="2" id="KW-1185">Reference proteome</keyword>
<dbReference type="eggNOG" id="arCOG07262">
    <property type="taxonomic scope" value="Archaea"/>
</dbReference>
<dbReference type="HOGENOM" id="CLU_189633_0_0_2"/>
<dbReference type="EMBL" id="CP002656">
    <property type="protein sequence ID" value="AEB95819.1"/>
    <property type="molecule type" value="Genomic_DNA"/>
</dbReference>
<name>F4G0D2_METCR</name>
<dbReference type="KEGG" id="mcn:Mcup_1716"/>
<proteinExistence type="predicted"/>
<sequence length="70" mass="7686">MQFSLIKEDKAIWRIKLVSVSSDEMQSLMNPHLSQFGKMCYETGSTGYVCPICNLEIDEFGLCGCGTGSG</sequence>
<evidence type="ECO:0000313" key="2">
    <source>
        <dbReference type="Proteomes" id="UP000007812"/>
    </source>
</evidence>
<accession>F4G0D2</accession>
<dbReference type="Proteomes" id="UP000007812">
    <property type="component" value="Chromosome"/>
</dbReference>
<evidence type="ECO:0000313" key="1">
    <source>
        <dbReference type="EMBL" id="AEB95819.1"/>
    </source>
</evidence>
<dbReference type="PATRIC" id="fig|1006006.8.peg.1722"/>
<dbReference type="AlphaFoldDB" id="F4G0D2"/>
<gene>
    <name evidence="1" type="ordered locus">Mcup_1716</name>
</gene>
<protein>
    <submittedName>
        <fullName evidence="1">Uncharacterized protein</fullName>
    </submittedName>
</protein>
<reference evidence="1 2" key="1">
    <citation type="journal article" date="2011" name="J. Bacteriol.">
        <title>Complete genome sequence of Metallosphaera cuprina, a metal sulfide-oxidizing archaeon from a hot spring.</title>
        <authorList>
            <person name="Liu L.J."/>
            <person name="You X.Y."/>
            <person name="Zheng H."/>
            <person name="Wang S."/>
            <person name="Jiang C.Y."/>
            <person name="Liu S.J."/>
        </authorList>
    </citation>
    <scope>NUCLEOTIDE SEQUENCE [LARGE SCALE GENOMIC DNA]</scope>
    <source>
        <strain evidence="1 2">Ar-4</strain>
    </source>
</reference>